<dbReference type="InterPro" id="IPR036388">
    <property type="entry name" value="WH-like_DNA-bd_sf"/>
</dbReference>
<dbReference type="GO" id="GO:0003677">
    <property type="term" value="F:DNA binding"/>
    <property type="evidence" value="ECO:0007669"/>
    <property type="project" value="UniProtKB-UniRule"/>
</dbReference>
<dbReference type="FunFam" id="3.40.1410.10:FF:000008">
    <property type="entry name" value="Transcriptional regulator, GntR family"/>
    <property type="match status" value="1"/>
</dbReference>
<accession>A0A3G9JC57</accession>
<dbReference type="AlphaFoldDB" id="A0A3G9JC57"/>
<dbReference type="OrthoDB" id="9816541at2"/>
<dbReference type="InterPro" id="IPR000524">
    <property type="entry name" value="Tscrpt_reg_HTH_GntR"/>
</dbReference>
<dbReference type="InterPro" id="IPR012770">
    <property type="entry name" value="TreR"/>
</dbReference>
<dbReference type="InParanoid" id="A0A3G9JC57"/>
<dbReference type="CDD" id="cd07377">
    <property type="entry name" value="WHTH_GntR"/>
    <property type="match status" value="1"/>
</dbReference>
<dbReference type="InterPro" id="IPR036390">
    <property type="entry name" value="WH_DNA-bd_sf"/>
</dbReference>
<name>A0A3G9JC57_9FIRM</name>
<dbReference type="PRINTS" id="PR00035">
    <property type="entry name" value="HTHGNTR"/>
</dbReference>
<dbReference type="PANTHER" id="PTHR44846">
    <property type="entry name" value="MANNOSYL-D-GLYCERATE TRANSPORT/METABOLISM SYSTEM REPRESSOR MNGR-RELATED"/>
    <property type="match status" value="1"/>
</dbReference>
<dbReference type="FunCoup" id="A0A3G9JC57">
    <property type="interactions" value="19"/>
</dbReference>
<evidence type="ECO:0000256" key="1">
    <source>
        <dbReference type="ARBA" id="ARBA00022491"/>
    </source>
</evidence>
<dbReference type="PROSITE" id="PS50949">
    <property type="entry name" value="HTH_GNTR"/>
    <property type="match status" value="1"/>
</dbReference>
<dbReference type="InterPro" id="IPR050679">
    <property type="entry name" value="Bact_HTH_transcr_reg"/>
</dbReference>
<keyword evidence="1" id="KW-0678">Repressor</keyword>
<keyword evidence="8" id="KW-1185">Reference proteome</keyword>
<keyword evidence="2" id="KW-0805">Transcription regulation</keyword>
<gene>
    <name evidence="7" type="primary">treR_1</name>
    <name evidence="7" type="ORF">SG0102_28660</name>
</gene>
<dbReference type="NCBIfam" id="TIGR02404">
    <property type="entry name" value="trehalos_R_Bsub"/>
    <property type="match status" value="1"/>
</dbReference>
<dbReference type="InterPro" id="IPR028978">
    <property type="entry name" value="Chorismate_lyase_/UTRA_dom_sf"/>
</dbReference>
<organism evidence="7 8">
    <name type="scientific">Intestinibaculum porci</name>
    <dbReference type="NCBI Taxonomy" id="2487118"/>
    <lineage>
        <taxon>Bacteria</taxon>
        <taxon>Bacillati</taxon>
        <taxon>Bacillota</taxon>
        <taxon>Erysipelotrichia</taxon>
        <taxon>Erysipelotrichales</taxon>
        <taxon>Erysipelotrichaceae</taxon>
        <taxon>Intestinibaculum</taxon>
    </lineage>
</organism>
<proteinExistence type="predicted"/>
<protein>
    <recommendedName>
        <fullName evidence="5">Trehalose operon repressor</fullName>
    </recommendedName>
</protein>
<dbReference type="GO" id="GO:0045892">
    <property type="term" value="P:negative regulation of DNA-templated transcription"/>
    <property type="evidence" value="ECO:0007669"/>
    <property type="project" value="TreeGrafter"/>
</dbReference>
<dbReference type="Proteomes" id="UP000268059">
    <property type="component" value="Chromosome"/>
</dbReference>
<sequence length="239" mass="27847">MKKYEAICHEIIGQIESGKLPPDSLLPSEHELMQTFQASRDTIRKALNLLIENGYIQKSQGRRSVVLDMKRFKLPISNIESMKEVGKSLGEDITTKVLFLQKIHPDRSVAKKLQLTFDDYVWMIVRVRYFSGEAVILDTDFVNAALVPDLTKEICEDSLYEYIEGPLGKRISYADKIITCQHVNNFDKQYLDLKDYDMVVDVESYTYLEPSIIFQYTASRHRPDKFRFEDRARRLHSPK</sequence>
<dbReference type="Pfam" id="PF07702">
    <property type="entry name" value="UTRA"/>
    <property type="match status" value="1"/>
</dbReference>
<dbReference type="InterPro" id="IPR011663">
    <property type="entry name" value="UTRA"/>
</dbReference>
<evidence type="ECO:0000256" key="5">
    <source>
        <dbReference type="NCBIfam" id="TIGR02404"/>
    </source>
</evidence>
<keyword evidence="4" id="KW-0804">Transcription</keyword>
<reference evidence="7 8" key="1">
    <citation type="submission" date="2018-11" db="EMBL/GenBank/DDBJ databases">
        <title>Novel Erysipelotrichaceae bacterium isolated from small intestine of a swine.</title>
        <authorList>
            <person name="Kim J.S."/>
            <person name="Choe H."/>
            <person name="Lee Y.R."/>
            <person name="Kim K.M."/>
            <person name="Park D.S."/>
        </authorList>
    </citation>
    <scope>NUCLEOTIDE SEQUENCE [LARGE SCALE GENOMIC DNA]</scope>
    <source>
        <strain evidence="7 8">SG0102</strain>
    </source>
</reference>
<evidence type="ECO:0000256" key="4">
    <source>
        <dbReference type="ARBA" id="ARBA00023163"/>
    </source>
</evidence>
<keyword evidence="3" id="KW-0238">DNA-binding</keyword>
<dbReference type="EMBL" id="AP019309">
    <property type="protein sequence ID" value="BBH27932.1"/>
    <property type="molecule type" value="Genomic_DNA"/>
</dbReference>
<dbReference type="SUPFAM" id="SSF64288">
    <property type="entry name" value="Chorismate lyase-like"/>
    <property type="match status" value="1"/>
</dbReference>
<dbReference type="SMART" id="SM00866">
    <property type="entry name" value="UTRA"/>
    <property type="match status" value="1"/>
</dbReference>
<evidence type="ECO:0000313" key="7">
    <source>
        <dbReference type="EMBL" id="BBH27932.1"/>
    </source>
</evidence>
<dbReference type="PANTHER" id="PTHR44846:SF12">
    <property type="entry name" value="HTH-TYPE TRANSCRIPTIONAL REGULATOR TRER"/>
    <property type="match status" value="1"/>
</dbReference>
<evidence type="ECO:0000256" key="2">
    <source>
        <dbReference type="ARBA" id="ARBA00023015"/>
    </source>
</evidence>
<dbReference type="RefSeq" id="WP_125120607.1">
    <property type="nucleotide sequence ID" value="NZ_AP019309.1"/>
</dbReference>
<dbReference type="SUPFAM" id="SSF46785">
    <property type="entry name" value="Winged helix' DNA-binding domain"/>
    <property type="match status" value="1"/>
</dbReference>
<feature type="domain" description="HTH gntR-type" evidence="6">
    <location>
        <begin position="1"/>
        <end position="69"/>
    </location>
</feature>
<evidence type="ECO:0000256" key="3">
    <source>
        <dbReference type="ARBA" id="ARBA00023125"/>
    </source>
</evidence>
<dbReference type="KEGG" id="ebm:SG0102_28660"/>
<dbReference type="Gene3D" id="3.40.1410.10">
    <property type="entry name" value="Chorismate lyase-like"/>
    <property type="match status" value="1"/>
</dbReference>
<evidence type="ECO:0000259" key="6">
    <source>
        <dbReference type="PROSITE" id="PS50949"/>
    </source>
</evidence>
<dbReference type="Pfam" id="PF00392">
    <property type="entry name" value="GntR"/>
    <property type="match status" value="1"/>
</dbReference>
<dbReference type="Gene3D" id="1.10.10.10">
    <property type="entry name" value="Winged helix-like DNA-binding domain superfamily/Winged helix DNA-binding domain"/>
    <property type="match status" value="1"/>
</dbReference>
<dbReference type="GO" id="GO:0003700">
    <property type="term" value="F:DNA-binding transcription factor activity"/>
    <property type="evidence" value="ECO:0007669"/>
    <property type="project" value="UniProtKB-UniRule"/>
</dbReference>
<evidence type="ECO:0000313" key="8">
    <source>
        <dbReference type="Proteomes" id="UP000268059"/>
    </source>
</evidence>
<dbReference type="SMART" id="SM00345">
    <property type="entry name" value="HTH_GNTR"/>
    <property type="match status" value="1"/>
</dbReference>